<gene>
    <name evidence="2" type="ORF">EZJ43_10485</name>
</gene>
<dbReference type="AlphaFoldDB" id="A0A4R5MKI5"/>
<dbReference type="CDD" id="cd00198">
    <property type="entry name" value="vWFA"/>
    <property type="match status" value="1"/>
</dbReference>
<dbReference type="InterPro" id="IPR036465">
    <property type="entry name" value="vWFA_dom_sf"/>
</dbReference>
<name>A0A4R5MKI5_9SPHI</name>
<evidence type="ECO:0000313" key="2">
    <source>
        <dbReference type="EMBL" id="TDG36098.1"/>
    </source>
</evidence>
<organism evidence="2 3">
    <name type="scientific">Pedobacter changchengzhani</name>
    <dbReference type="NCBI Taxonomy" id="2529274"/>
    <lineage>
        <taxon>Bacteria</taxon>
        <taxon>Pseudomonadati</taxon>
        <taxon>Bacteroidota</taxon>
        <taxon>Sphingobacteriia</taxon>
        <taxon>Sphingobacteriales</taxon>
        <taxon>Sphingobacteriaceae</taxon>
        <taxon>Pedobacter</taxon>
    </lineage>
</organism>
<evidence type="ECO:0000259" key="1">
    <source>
        <dbReference type="Pfam" id="PF00092"/>
    </source>
</evidence>
<sequence>MENSITEIICIIDKSGSMDALKNETISGLNNFIKSQQAEESACNFSLVQFNQELSPTIVRRPIKQVATLQPNDYQPNGYTALYDALGITLKKAMETIFTLPAELRPNKMMVFIITDGLENASKHYSKAFVQDLISKLTTNNKWEFEFFGANINSFAEAENIGVARDKANNWEFNKNGVDGMINTMSEKASAFRKENY</sequence>
<reference evidence="2 3" key="1">
    <citation type="submission" date="2019-02" db="EMBL/GenBank/DDBJ databases">
        <title>Pedobacter sp. nov., a novel speices isolated from soil of pinguins habitat in Antarcitica.</title>
        <authorList>
            <person name="He R.-H."/>
        </authorList>
    </citation>
    <scope>NUCLEOTIDE SEQUENCE [LARGE SCALE GENOMIC DNA]</scope>
    <source>
        <strain evidence="2 3">E01020</strain>
    </source>
</reference>
<proteinExistence type="predicted"/>
<dbReference type="OrthoDB" id="9790144at2"/>
<feature type="domain" description="VWFA" evidence="1">
    <location>
        <begin position="8"/>
        <end position="122"/>
    </location>
</feature>
<dbReference type="RefSeq" id="WP_133262661.1">
    <property type="nucleotide sequence ID" value="NZ_SJCY01000006.1"/>
</dbReference>
<keyword evidence="3" id="KW-1185">Reference proteome</keyword>
<dbReference type="InterPro" id="IPR002035">
    <property type="entry name" value="VWF_A"/>
</dbReference>
<dbReference type="Proteomes" id="UP000295668">
    <property type="component" value="Unassembled WGS sequence"/>
</dbReference>
<dbReference type="SUPFAM" id="SSF53300">
    <property type="entry name" value="vWA-like"/>
    <property type="match status" value="1"/>
</dbReference>
<dbReference type="Gene3D" id="3.40.50.410">
    <property type="entry name" value="von Willebrand factor, type A domain"/>
    <property type="match status" value="1"/>
</dbReference>
<protein>
    <submittedName>
        <fullName evidence="2">VWA domain-containing protein</fullName>
    </submittedName>
</protein>
<accession>A0A4R5MKI5</accession>
<dbReference type="EMBL" id="SJCY01000006">
    <property type="protein sequence ID" value="TDG36098.1"/>
    <property type="molecule type" value="Genomic_DNA"/>
</dbReference>
<evidence type="ECO:0000313" key="3">
    <source>
        <dbReference type="Proteomes" id="UP000295668"/>
    </source>
</evidence>
<comment type="caution">
    <text evidence="2">The sequence shown here is derived from an EMBL/GenBank/DDBJ whole genome shotgun (WGS) entry which is preliminary data.</text>
</comment>
<dbReference type="Pfam" id="PF00092">
    <property type="entry name" value="VWA"/>
    <property type="match status" value="1"/>
</dbReference>